<evidence type="ECO:0000313" key="3">
    <source>
        <dbReference type="Proteomes" id="UP000050792"/>
    </source>
</evidence>
<dbReference type="PANTHER" id="PTHR31854">
    <property type="entry name" value="TUBULIN POLYGLUTAMYLASE COMPLEX SUBUNIT 2"/>
    <property type="match status" value="1"/>
</dbReference>
<feature type="region of interest" description="Disordered" evidence="1">
    <location>
        <begin position="258"/>
        <end position="293"/>
    </location>
</feature>
<dbReference type="InterPro" id="IPR018958">
    <property type="entry name" value="Knr4/Smi1-like_dom"/>
</dbReference>
<dbReference type="AlphaFoldDB" id="A0AA85EX90"/>
<keyword evidence="3" id="KW-1185">Reference proteome</keyword>
<organism evidence="3 4">
    <name type="scientific">Schistosoma rodhaini</name>
    <dbReference type="NCBI Taxonomy" id="6188"/>
    <lineage>
        <taxon>Eukaryota</taxon>
        <taxon>Metazoa</taxon>
        <taxon>Spiralia</taxon>
        <taxon>Lophotrochozoa</taxon>
        <taxon>Platyhelminthes</taxon>
        <taxon>Trematoda</taxon>
        <taxon>Digenea</taxon>
        <taxon>Strigeidida</taxon>
        <taxon>Schistosomatoidea</taxon>
        <taxon>Schistosomatidae</taxon>
        <taxon>Schistosoma</taxon>
    </lineage>
</organism>
<evidence type="ECO:0000256" key="1">
    <source>
        <dbReference type="SAM" id="MobiDB-lite"/>
    </source>
</evidence>
<accession>A0AA85EX90</accession>
<proteinExistence type="predicted"/>
<reference evidence="4" key="2">
    <citation type="submission" date="2023-11" db="UniProtKB">
        <authorList>
            <consortium name="WormBaseParasite"/>
        </authorList>
    </citation>
    <scope>IDENTIFICATION</scope>
</reference>
<dbReference type="PANTHER" id="PTHR31854:SF2">
    <property type="entry name" value="TUBULIN POLYGLUTAMYLASE COMPLEX SUBUNIT 2"/>
    <property type="match status" value="1"/>
</dbReference>
<protein>
    <recommendedName>
        <fullName evidence="2">Knr4/Smi1-like domain-containing protein</fullName>
    </recommendedName>
</protein>
<dbReference type="InterPro" id="IPR039231">
    <property type="entry name" value="TPGS2"/>
</dbReference>
<dbReference type="InterPro" id="IPR037883">
    <property type="entry name" value="Knr4/Smi1-like_sf"/>
</dbReference>
<evidence type="ECO:0000259" key="2">
    <source>
        <dbReference type="SMART" id="SM00860"/>
    </source>
</evidence>
<dbReference type="SUPFAM" id="SSF160631">
    <property type="entry name" value="SMI1/KNR4-like"/>
    <property type="match status" value="1"/>
</dbReference>
<dbReference type="Pfam" id="PF09346">
    <property type="entry name" value="SMI1_KNR4"/>
    <property type="match status" value="1"/>
</dbReference>
<dbReference type="Gene3D" id="3.40.1580.10">
    <property type="entry name" value="SMI1/KNR4-like"/>
    <property type="match status" value="1"/>
</dbReference>
<dbReference type="Proteomes" id="UP000050792">
    <property type="component" value="Unassembled WGS sequence"/>
</dbReference>
<feature type="domain" description="Knr4/Smi1-like" evidence="2">
    <location>
        <begin position="29"/>
        <end position="168"/>
    </location>
</feature>
<name>A0AA85EX90_9TREM</name>
<sequence length="293" mass="33890">MFLKTFQDLKDIIVNKPGVYDVYLKTNEPISEEKIQIWESLNGLTLPSDLKDFYLTTDGIELGWYSICNEKTSAAGLIKINKLEDFKSIKLNCINLDEETKNDDFEVFVNSFLGPGFNRWPISYELEKCLNGATVIYVFSDNQKGVFILNNDLSIHKICCTFQQYIRLAVVHLGLQDWQIWYTDDAPIPSSQVMYTFSHHFFQQLCSLYTPERLFLNTHESHKQFLANLENWVPVSFNSRKLLNFEFSGRMNRSNSFGKTTVQSDMSNKNGSSADSWNSRSNDIVNTSRRSKK</sequence>
<dbReference type="WBParaSite" id="SRDH1_27360.4">
    <property type="protein sequence ID" value="SRDH1_27360.4"/>
    <property type="gene ID" value="SRDH1_27360"/>
</dbReference>
<dbReference type="SMART" id="SM00860">
    <property type="entry name" value="SMI1_KNR4"/>
    <property type="match status" value="1"/>
</dbReference>
<reference evidence="3" key="1">
    <citation type="submission" date="2022-06" db="EMBL/GenBank/DDBJ databases">
        <authorList>
            <person name="Berger JAMES D."/>
            <person name="Berger JAMES D."/>
        </authorList>
    </citation>
    <scope>NUCLEOTIDE SEQUENCE [LARGE SCALE GENOMIC DNA]</scope>
</reference>
<evidence type="ECO:0000313" key="4">
    <source>
        <dbReference type="WBParaSite" id="SRDH1_27360.4"/>
    </source>
</evidence>